<dbReference type="RefSeq" id="WP_380076012.1">
    <property type="nucleotide sequence ID" value="NZ_JBHRZF010000030.1"/>
</dbReference>
<keyword evidence="3" id="KW-1185">Reference proteome</keyword>
<dbReference type="InterPro" id="IPR000073">
    <property type="entry name" value="AB_hydrolase_1"/>
</dbReference>
<feature type="domain" description="AB hydrolase-1" evidence="1">
    <location>
        <begin position="34"/>
        <end position="253"/>
    </location>
</feature>
<comment type="caution">
    <text evidence="2">The sequence shown here is derived from an EMBL/GenBank/DDBJ whole genome shotgun (WGS) entry which is preliminary data.</text>
</comment>
<accession>A0ABV8A394</accession>
<organism evidence="2 3">
    <name type="scientific">Deinococcus antarcticus</name>
    <dbReference type="NCBI Taxonomy" id="1298767"/>
    <lineage>
        <taxon>Bacteria</taxon>
        <taxon>Thermotogati</taxon>
        <taxon>Deinococcota</taxon>
        <taxon>Deinococci</taxon>
        <taxon>Deinococcales</taxon>
        <taxon>Deinococcaceae</taxon>
        <taxon>Deinococcus</taxon>
    </lineage>
</organism>
<evidence type="ECO:0000259" key="1">
    <source>
        <dbReference type="Pfam" id="PF12697"/>
    </source>
</evidence>
<keyword evidence="2" id="KW-0378">Hydrolase</keyword>
<protein>
    <submittedName>
        <fullName evidence="2">Alpha/beta fold hydrolase</fullName>
    </submittedName>
</protein>
<dbReference type="PANTHER" id="PTHR43798:SF33">
    <property type="entry name" value="HYDROLASE, PUTATIVE (AFU_ORTHOLOGUE AFUA_2G14860)-RELATED"/>
    <property type="match status" value="1"/>
</dbReference>
<reference evidence="3" key="1">
    <citation type="journal article" date="2019" name="Int. J. Syst. Evol. Microbiol.">
        <title>The Global Catalogue of Microorganisms (GCM) 10K type strain sequencing project: providing services to taxonomists for standard genome sequencing and annotation.</title>
        <authorList>
            <consortium name="The Broad Institute Genomics Platform"/>
            <consortium name="The Broad Institute Genome Sequencing Center for Infectious Disease"/>
            <person name="Wu L."/>
            <person name="Ma J."/>
        </authorList>
    </citation>
    <scope>NUCLEOTIDE SEQUENCE [LARGE SCALE GENOMIC DNA]</scope>
    <source>
        <strain evidence="3">CCTCC AB 2013263</strain>
    </source>
</reference>
<evidence type="ECO:0000313" key="2">
    <source>
        <dbReference type="EMBL" id="MFC3859851.1"/>
    </source>
</evidence>
<dbReference type="Pfam" id="PF12697">
    <property type="entry name" value="Abhydrolase_6"/>
    <property type="match status" value="1"/>
</dbReference>
<dbReference type="GO" id="GO:0016787">
    <property type="term" value="F:hydrolase activity"/>
    <property type="evidence" value="ECO:0007669"/>
    <property type="project" value="UniProtKB-KW"/>
</dbReference>
<dbReference type="Gene3D" id="3.40.50.1820">
    <property type="entry name" value="alpha/beta hydrolase"/>
    <property type="match status" value="1"/>
</dbReference>
<dbReference type="InterPro" id="IPR050266">
    <property type="entry name" value="AB_hydrolase_sf"/>
</dbReference>
<sequence>MALSSAAQTSFPVIDGTPLEVAWYGPKPGAAPTIIFLHEGLGSMKMWRDFPQKLANETGCSALVYSRRGYGQSGPADLPRPTRYMHHEGLVVLPELLATMGVQQHIVLGHSDGGSIALVYAGGAAKPGLLGVITEAAHVFNEQVSHDSIQAAKVAYETSDLREKLARFHSEVDNAFRGWNDVWLSDDFWNWNLEEYLPRIRVPLLVIQGEQDQYGTVRQVDAIVNQAGGPATRLILPACAHTPHREAAEATFQAMSDFIQHLLIGTGA</sequence>
<name>A0ABV8A394_9DEIO</name>
<dbReference type="InterPro" id="IPR029058">
    <property type="entry name" value="AB_hydrolase_fold"/>
</dbReference>
<dbReference type="EMBL" id="JBHRZF010000030">
    <property type="protein sequence ID" value="MFC3859851.1"/>
    <property type="molecule type" value="Genomic_DNA"/>
</dbReference>
<evidence type="ECO:0000313" key="3">
    <source>
        <dbReference type="Proteomes" id="UP001595748"/>
    </source>
</evidence>
<dbReference type="Proteomes" id="UP001595748">
    <property type="component" value="Unassembled WGS sequence"/>
</dbReference>
<dbReference type="PANTHER" id="PTHR43798">
    <property type="entry name" value="MONOACYLGLYCEROL LIPASE"/>
    <property type="match status" value="1"/>
</dbReference>
<gene>
    <name evidence="2" type="ORF">ACFOPQ_03610</name>
</gene>
<dbReference type="SUPFAM" id="SSF53474">
    <property type="entry name" value="alpha/beta-Hydrolases"/>
    <property type="match status" value="1"/>
</dbReference>
<proteinExistence type="predicted"/>